<evidence type="ECO:0000313" key="1">
    <source>
        <dbReference type="EMBL" id="KAG1801748.1"/>
    </source>
</evidence>
<accession>A0A9P7DSE0</accession>
<name>A0A9P7DSE0_9AGAM</name>
<comment type="caution">
    <text evidence="1">The sequence shown here is derived from an EMBL/GenBank/DDBJ whole genome shotgun (WGS) entry which is preliminary data.</text>
</comment>
<dbReference type="EMBL" id="JABBWG010000092">
    <property type="protein sequence ID" value="KAG1801748.1"/>
    <property type="molecule type" value="Genomic_DNA"/>
</dbReference>
<dbReference type="Proteomes" id="UP000807769">
    <property type="component" value="Unassembled WGS sequence"/>
</dbReference>
<protein>
    <submittedName>
        <fullName evidence="1">Uncharacterized protein</fullName>
    </submittedName>
</protein>
<keyword evidence="2" id="KW-1185">Reference proteome</keyword>
<dbReference type="RefSeq" id="XP_041186110.1">
    <property type="nucleotide sequence ID" value="XM_041329449.1"/>
</dbReference>
<dbReference type="GeneID" id="64623466"/>
<feature type="non-terminal residue" evidence="1">
    <location>
        <position position="53"/>
    </location>
</feature>
<organism evidence="1 2">
    <name type="scientific">Suillus subaureus</name>
    <dbReference type="NCBI Taxonomy" id="48587"/>
    <lineage>
        <taxon>Eukaryota</taxon>
        <taxon>Fungi</taxon>
        <taxon>Dikarya</taxon>
        <taxon>Basidiomycota</taxon>
        <taxon>Agaricomycotina</taxon>
        <taxon>Agaricomycetes</taxon>
        <taxon>Agaricomycetidae</taxon>
        <taxon>Boletales</taxon>
        <taxon>Suillineae</taxon>
        <taxon>Suillaceae</taxon>
        <taxon>Suillus</taxon>
    </lineage>
</organism>
<sequence>YNIQAAALDPPRPQLSWKDITEYSFLGDFLGEFDLLCHSHTDICELDWTKPAH</sequence>
<feature type="non-terminal residue" evidence="1">
    <location>
        <position position="1"/>
    </location>
</feature>
<evidence type="ECO:0000313" key="2">
    <source>
        <dbReference type="Proteomes" id="UP000807769"/>
    </source>
</evidence>
<gene>
    <name evidence="1" type="ORF">BJ212DRAFT_1225821</name>
</gene>
<reference evidence="1" key="1">
    <citation type="journal article" date="2020" name="New Phytol.">
        <title>Comparative genomics reveals dynamic genome evolution in host specialist ectomycorrhizal fungi.</title>
        <authorList>
            <person name="Lofgren L.A."/>
            <person name="Nguyen N.H."/>
            <person name="Vilgalys R."/>
            <person name="Ruytinx J."/>
            <person name="Liao H.L."/>
            <person name="Branco S."/>
            <person name="Kuo A."/>
            <person name="LaButti K."/>
            <person name="Lipzen A."/>
            <person name="Andreopoulos W."/>
            <person name="Pangilinan J."/>
            <person name="Riley R."/>
            <person name="Hundley H."/>
            <person name="Na H."/>
            <person name="Barry K."/>
            <person name="Grigoriev I.V."/>
            <person name="Stajich J.E."/>
            <person name="Kennedy P.G."/>
        </authorList>
    </citation>
    <scope>NUCLEOTIDE SEQUENCE</scope>
    <source>
        <strain evidence="1">MN1</strain>
    </source>
</reference>
<dbReference type="AlphaFoldDB" id="A0A9P7DSE0"/>
<proteinExistence type="predicted"/>